<evidence type="ECO:0000313" key="2">
    <source>
        <dbReference type="EMBL" id="MCK0538209.1"/>
    </source>
</evidence>
<evidence type="ECO:0000313" key="3">
    <source>
        <dbReference type="Proteomes" id="UP001165524"/>
    </source>
</evidence>
<dbReference type="EMBL" id="JALKII010000007">
    <property type="protein sequence ID" value="MCK0538209.1"/>
    <property type="molecule type" value="Genomic_DNA"/>
</dbReference>
<dbReference type="Proteomes" id="UP001165524">
    <property type="component" value="Unassembled WGS sequence"/>
</dbReference>
<evidence type="ECO:0008006" key="4">
    <source>
        <dbReference type="Google" id="ProtNLM"/>
    </source>
</evidence>
<evidence type="ECO:0000256" key="1">
    <source>
        <dbReference type="SAM" id="MobiDB-lite"/>
    </source>
</evidence>
<organism evidence="2 3">
    <name type="scientific">Alcanivorax quisquiliarum</name>
    <dbReference type="NCBI Taxonomy" id="2933565"/>
    <lineage>
        <taxon>Bacteria</taxon>
        <taxon>Pseudomonadati</taxon>
        <taxon>Pseudomonadota</taxon>
        <taxon>Gammaproteobacteria</taxon>
        <taxon>Oceanospirillales</taxon>
        <taxon>Alcanivoracaceae</taxon>
        <taxon>Alcanivorax</taxon>
    </lineage>
</organism>
<proteinExistence type="predicted"/>
<name>A0ABT0E8P6_9GAMM</name>
<keyword evidence="3" id="KW-1185">Reference proteome</keyword>
<reference evidence="2" key="1">
    <citation type="submission" date="2022-04" db="EMBL/GenBank/DDBJ databases">
        <title>Alcanivorax sp. CY1518 draft genome sequence.</title>
        <authorList>
            <person name="Zhao G."/>
            <person name="An M."/>
        </authorList>
    </citation>
    <scope>NUCLEOTIDE SEQUENCE</scope>
    <source>
        <strain evidence="2">CY1518</strain>
    </source>
</reference>
<dbReference type="RefSeq" id="WP_246952614.1">
    <property type="nucleotide sequence ID" value="NZ_JALKII010000007.1"/>
</dbReference>
<comment type="caution">
    <text evidence="2">The sequence shown here is derived from an EMBL/GenBank/DDBJ whole genome shotgun (WGS) entry which is preliminary data.</text>
</comment>
<accession>A0ABT0E8P6</accession>
<sequence>MDELHRQAYLRAMGFTPWVAGAALPGAAPSPRLAAPAPPEPAEMAASAMRAMSAAASPENAPVAARAAADAGRPPLPSLEKALEGGQAPAPPAPRPPTAAVAQGPRFTLQAFATPNVWVVLEQEQADAPGFGREAQQLAANLLRVWRVEPGQPRRFLCPPDGRPMAADQAALALGAFLGGLGRSGTPRILLCASEATAALILPARFRAVPQGHSLWLAVSSLAEMLAEPVEHKRRTWRAMVEAGFHA</sequence>
<protein>
    <recommendedName>
        <fullName evidence="4">Energy transducer TonB</fullName>
    </recommendedName>
</protein>
<gene>
    <name evidence="2" type="ORF">MU846_10860</name>
</gene>
<feature type="region of interest" description="Disordered" evidence="1">
    <location>
        <begin position="30"/>
        <end position="50"/>
    </location>
</feature>
<feature type="region of interest" description="Disordered" evidence="1">
    <location>
        <begin position="63"/>
        <end position="101"/>
    </location>
</feature>
<feature type="compositionally biased region" description="Low complexity" evidence="1">
    <location>
        <begin position="63"/>
        <end position="73"/>
    </location>
</feature>